<evidence type="ECO:0000256" key="4">
    <source>
        <dbReference type="ARBA" id="ARBA00023175"/>
    </source>
</evidence>
<dbReference type="Gene3D" id="1.20.5.190">
    <property type="match status" value="3"/>
</dbReference>
<dbReference type="GO" id="GO:0016459">
    <property type="term" value="C:myosin complex"/>
    <property type="evidence" value="ECO:0007669"/>
    <property type="project" value="UniProtKB-KW"/>
</dbReference>
<feature type="coiled-coil region" evidence="8">
    <location>
        <begin position="1069"/>
        <end position="1134"/>
    </location>
</feature>
<evidence type="ECO:0000256" key="5">
    <source>
        <dbReference type="ARBA" id="ARBA00023203"/>
    </source>
</evidence>
<dbReference type="Gene3D" id="1.10.10.820">
    <property type="match status" value="1"/>
</dbReference>
<comment type="caution">
    <text evidence="11">The sequence shown here is derived from an EMBL/GenBank/DDBJ whole genome shotgun (WGS) entry which is preliminary data.</text>
</comment>
<dbReference type="SMART" id="SM00320">
    <property type="entry name" value="WD40"/>
    <property type="match status" value="4"/>
</dbReference>
<feature type="region of interest" description="Actin-binding" evidence="7">
    <location>
        <begin position="764"/>
        <end position="786"/>
    </location>
</feature>
<dbReference type="GO" id="GO:0051015">
    <property type="term" value="F:actin filament binding"/>
    <property type="evidence" value="ECO:0007669"/>
    <property type="project" value="TreeGrafter"/>
</dbReference>
<dbReference type="STRING" id="353152.Q5CWL7"/>
<dbReference type="GO" id="GO:0005524">
    <property type="term" value="F:ATP binding"/>
    <property type="evidence" value="ECO:0007669"/>
    <property type="project" value="UniProtKB-UniRule"/>
</dbReference>
<dbReference type="Pfam" id="PF00400">
    <property type="entry name" value="WD40"/>
    <property type="match status" value="2"/>
</dbReference>
<keyword evidence="3 7" id="KW-0518">Myosin</keyword>
<reference evidence="11 12" key="1">
    <citation type="journal article" date="2004" name="Science">
        <title>Complete genome sequence of the apicomplexan, Cryptosporidium parvum.</title>
        <authorList>
            <person name="Abrahamsen M.S."/>
            <person name="Templeton T.J."/>
            <person name="Enomoto S."/>
            <person name="Abrahante J.E."/>
            <person name="Zhu G."/>
            <person name="Lancto C.A."/>
            <person name="Deng M."/>
            <person name="Liu C."/>
            <person name="Widmer G."/>
            <person name="Tzipori S."/>
            <person name="Buck G.A."/>
            <person name="Xu P."/>
            <person name="Bankier A.T."/>
            <person name="Dear P.H."/>
            <person name="Konfortov B.A."/>
            <person name="Spriggs H.F."/>
            <person name="Iyer L."/>
            <person name="Anantharaman V."/>
            <person name="Aravind L."/>
            <person name="Kapur V."/>
        </authorList>
    </citation>
    <scope>NUCLEOTIDE SEQUENCE [LARGE SCALE GENOMIC DNA]</scope>
    <source>
        <strain evidence="12">Iowa II</strain>
    </source>
</reference>
<dbReference type="InterPro" id="IPR036322">
    <property type="entry name" value="WD40_repeat_dom_sf"/>
</dbReference>
<dbReference type="RefSeq" id="XP_627787.1">
    <property type="nucleotide sequence ID" value="XM_627787.1"/>
</dbReference>
<dbReference type="GeneID" id="3375914"/>
<organism evidence="11 12">
    <name type="scientific">Cryptosporidium parvum (strain Iowa II)</name>
    <dbReference type="NCBI Taxonomy" id="353152"/>
    <lineage>
        <taxon>Eukaryota</taxon>
        <taxon>Sar</taxon>
        <taxon>Alveolata</taxon>
        <taxon>Apicomplexa</taxon>
        <taxon>Conoidasida</taxon>
        <taxon>Coccidia</taxon>
        <taxon>Eucoccidiorida</taxon>
        <taxon>Eimeriorina</taxon>
        <taxon>Cryptosporidiidae</taxon>
        <taxon>Cryptosporidium</taxon>
    </lineage>
</organism>
<dbReference type="EMBL" id="AAEE01000002">
    <property type="protein sequence ID" value="EAK90169.1"/>
    <property type="molecule type" value="Genomic_DNA"/>
</dbReference>
<keyword evidence="5 7" id="KW-0009">Actin-binding</keyword>
<dbReference type="Gene3D" id="6.20.240.20">
    <property type="match status" value="1"/>
</dbReference>
<dbReference type="InterPro" id="IPR027417">
    <property type="entry name" value="P-loop_NTPase"/>
</dbReference>
<sequence length="1924" mass="217445">SLKLQIEKVKNSRLFLKDYCHNSLEVLMKNSRDLDSGTGLFGPGSLVWIPCPKEVWRPGVVSRVDDSQISVKVSNVVDELTLEEVSEEVVFKLPLEVGSNMAGGQLHIRAAEQLSDCGVVTPDDLCELTHLHQPSILHAINSRFDLDKIYTFTGPILIAVNPYRTLEGFYSMEMIQKFRLKSNSDIPHVFSVTNKAYTGVCTQKKSQTILISGESGAGKTETTKFVLQFLTVVGSSNNSVSSGIGDSGTGNEKRYSFVEDQIIQSNPLLEAFGNSQTLRNNNSSRFGKFIEIQFSELTSNSTLESDSSSMCISSACINTYLLEKVRVCHQQKGERNFHIFYQLCSAAKHIISQGSSHEENLIYRFPSHNTESILFSRKNSENVVLNPHMAQLREQLFSNPMEIDLSHIVSEKNFKYLEGSECQETDFHQFERTLYAVRTMGITNDQLYNIIKIIKAVMFLGNITFIENEGESSIPHESCFQDLEIVSSLLSIPKDDIVRLLTCRKIQLREGEIMKHLSVQEAETTKDAVSKALYSLVFDYILHLVNTQISRARENETNDAHQEKDKKDLYCGILDIFGFECFPNNSFEQLCINFANERLQQIFNDYIFNIEQDLYIQEDISWDPIDFPDNGDCVQLLQQQKPVLGILPAIDEECFVPQGSNIGLLNKLVKEYSGKNTRFDIVKKKPNNFVVVHYAGPVSYCVDNFIEKNKDQLSHYSTEVLSSSENPWVSDLIKAKFSDHILDSESNTKLKRQQTLGSSFRNQLNKLISTIKQTNPHFIRCIKPNSNNSPDEFDRISVSEQLKYGGVLQAIQVSRAGYPVRFPHFEFLLDYMILFSPCGQLSISKSRDEYGRWCRSILNSGQVQETKNVTSLSESNNTRKSQIIELMENLNSSGLISKHEQTTQWAVGLTRVFLKIEAFRDLEQLRVRVRDTASTKIQSLWRMILCRNQYSKAIKAIITIQSIWKGVLSRRRFKLLLKEKAALKIQTIFRGHVARQKLKCMQLCVKMIQSRWRVYLRRKEAEEKLYIRRVCLIQSTFRMYLQRRYFIRLSGSVLKAQILWRGKLARRQFQKLKEEKNEFSELFAKYQEALIEIQKLKGNCSRLEDQLYKALSERNSLKDEREQLNQELLARKTEERTVSDLGTISDSIDHDHNQDQNQNKNQVSQNIDSSNSILGVSSQIQSQREEKEVANGLEISKQQEIIKRLLRLSSYPFSKLGLLESIPEILFPRDSRSIVLNYQDRQIGLLLAGSSGSGDKQLLKKFMDEIGAGSVDENNLQVFTIELSNIPGAHVISSQEYLKNAYNGPEGSNHRVRESSVGERWPLNIMSITALEEDESRQQIESFLTRTRVAIFVYDVANIESFKALEEGTGNHDFLIFRKAIESGCKVVLFGSLYRVIHESAKIEVDIEQVRKISSDLDIISIESDSISSLISSIVGIINTRNHLDIKITQQTEGIPFGAENNTLRGEMVDKDELALTLERNTMQQKQLNNSLFSKFNDGIRAFGLRIPKFPVPKITLDRNEFLIPTLDLEEAANITQVEKQGGIGPVINIKDDQNSSVTHIVFCRDIPTEPHTMLLVARKNGVIHAYYCYKTRLEDSIADENSSLEWSGRVEEAYSRKAHNRAITSLALSPDESEFLSTSIDMTVRRFLTATGHAISLFSDNSPVLVGSYLPFLPSLFIVSSSKPLLRIVNVDVGVAQKIKTDSTIRALCFDSTGIYCFAACKEGRIYVLVNIAAKSSSRTSTETDFRFTDKRGMQVCSRAITNMLYVHGSSDYSNVRKTHANSAIGAGFGGLSSLLPVLVVNAADSTITIIDIRLQAPTGQIDISNVPHVVLQVRFRIPNPHSLMPLRSCFSSRNGLWVASAAEDCSVRVFQLNNDSCEKENLALVGHSAPVISTAVNASSTLLASGDADGIVIIWRRFSSRS</sequence>
<dbReference type="Pfam" id="PF00612">
    <property type="entry name" value="IQ"/>
    <property type="match status" value="4"/>
</dbReference>
<dbReference type="PROSITE" id="PS51456">
    <property type="entry name" value="MYOSIN_MOTOR"/>
    <property type="match status" value="1"/>
</dbReference>
<dbReference type="CDD" id="cd14888">
    <property type="entry name" value="MYSc_Myo27"/>
    <property type="match status" value="1"/>
</dbReference>
<dbReference type="SUPFAM" id="SSF50978">
    <property type="entry name" value="WD40 repeat-like"/>
    <property type="match status" value="1"/>
</dbReference>
<feature type="compositionally biased region" description="Low complexity" evidence="9">
    <location>
        <begin position="1155"/>
        <end position="1166"/>
    </location>
</feature>
<dbReference type="Gene3D" id="3.40.850.10">
    <property type="entry name" value="Kinesin motor domain"/>
    <property type="match status" value="2"/>
</dbReference>
<dbReference type="SMART" id="SM00242">
    <property type="entry name" value="MYSc"/>
    <property type="match status" value="1"/>
</dbReference>
<dbReference type="SMART" id="SM00015">
    <property type="entry name" value="IQ"/>
    <property type="match status" value="6"/>
</dbReference>
<dbReference type="InterPro" id="IPR015943">
    <property type="entry name" value="WD40/YVTN_repeat-like_dom_sf"/>
</dbReference>
<comment type="similarity">
    <text evidence="7">Belongs to the TRAFAC class myosin-kinesin ATPase superfamily. Myosin family.</text>
</comment>
<dbReference type="InterPro" id="IPR001609">
    <property type="entry name" value="Myosin_head_motor_dom-like"/>
</dbReference>
<evidence type="ECO:0000313" key="12">
    <source>
        <dbReference type="Proteomes" id="UP000006726"/>
    </source>
</evidence>
<dbReference type="Gene3D" id="1.20.120.720">
    <property type="entry name" value="Myosin VI head, motor domain, U50 subdomain"/>
    <property type="match status" value="1"/>
</dbReference>
<protein>
    <submittedName>
        <fullName evidence="11">Myosin'myosin</fullName>
    </submittedName>
</protein>
<dbReference type="OrthoDB" id="6108017at2759"/>
<dbReference type="InterPro" id="IPR036961">
    <property type="entry name" value="Kinesin_motor_dom_sf"/>
</dbReference>
<dbReference type="PRINTS" id="PR00193">
    <property type="entry name" value="MYOSINHEAVY"/>
</dbReference>
<evidence type="ECO:0000313" key="11">
    <source>
        <dbReference type="EMBL" id="EAK90169.1"/>
    </source>
</evidence>
<dbReference type="GO" id="GO:0000146">
    <property type="term" value="F:microfilament motor activity"/>
    <property type="evidence" value="ECO:0007669"/>
    <property type="project" value="TreeGrafter"/>
</dbReference>
<feature type="domain" description="Myosin motor" evidence="10">
    <location>
        <begin position="120"/>
        <end position="927"/>
    </location>
</feature>
<evidence type="ECO:0000256" key="7">
    <source>
        <dbReference type="PROSITE-ProRule" id="PRU00782"/>
    </source>
</evidence>
<keyword evidence="4 7" id="KW-0505">Motor protein</keyword>
<evidence type="ECO:0000256" key="2">
    <source>
        <dbReference type="ARBA" id="ARBA00022840"/>
    </source>
</evidence>
<keyword evidence="8" id="KW-0175">Coiled coil</keyword>
<evidence type="ECO:0000256" key="9">
    <source>
        <dbReference type="SAM" id="MobiDB-lite"/>
    </source>
</evidence>
<dbReference type="PANTHER" id="PTHR13140">
    <property type="entry name" value="MYOSIN"/>
    <property type="match status" value="1"/>
</dbReference>
<keyword evidence="6" id="KW-0853">WD repeat</keyword>
<proteinExistence type="inferred from homology"/>
<dbReference type="PROSITE" id="PS50096">
    <property type="entry name" value="IQ"/>
    <property type="match status" value="4"/>
</dbReference>
<evidence type="ECO:0000256" key="1">
    <source>
        <dbReference type="ARBA" id="ARBA00022741"/>
    </source>
</evidence>
<dbReference type="Pfam" id="PF00063">
    <property type="entry name" value="Myosin_head"/>
    <property type="match status" value="1"/>
</dbReference>
<dbReference type="GO" id="GO:0016020">
    <property type="term" value="C:membrane"/>
    <property type="evidence" value="ECO:0007669"/>
    <property type="project" value="TreeGrafter"/>
</dbReference>
<dbReference type="PROSITE" id="PS50082">
    <property type="entry name" value="WD_REPEATS_2"/>
    <property type="match status" value="1"/>
</dbReference>
<feature type="region of interest" description="Disordered" evidence="9">
    <location>
        <begin position="1144"/>
        <end position="1166"/>
    </location>
</feature>
<keyword evidence="12" id="KW-1185">Reference proteome</keyword>
<keyword evidence="2 7" id="KW-0067">ATP-binding</keyword>
<dbReference type="Gene3D" id="1.20.58.530">
    <property type="match status" value="1"/>
</dbReference>
<dbReference type="GO" id="GO:0007015">
    <property type="term" value="P:actin filament organization"/>
    <property type="evidence" value="ECO:0007669"/>
    <property type="project" value="TreeGrafter"/>
</dbReference>
<dbReference type="SUPFAM" id="SSF52540">
    <property type="entry name" value="P-loop containing nucleoside triphosphate hydrolases"/>
    <property type="match status" value="2"/>
</dbReference>
<dbReference type="KEGG" id="cpv:cgd6_4560"/>
<dbReference type="Proteomes" id="UP000006726">
    <property type="component" value="Chromosome 6"/>
</dbReference>
<evidence type="ECO:0000256" key="6">
    <source>
        <dbReference type="PROSITE-ProRule" id="PRU00221"/>
    </source>
</evidence>
<name>Q5CWL7_CRYPI</name>
<dbReference type="CDD" id="cd23767">
    <property type="entry name" value="IQCD"/>
    <property type="match status" value="1"/>
</dbReference>
<evidence type="ECO:0000259" key="10">
    <source>
        <dbReference type="PROSITE" id="PS51456"/>
    </source>
</evidence>
<dbReference type="PROSITE" id="PS50294">
    <property type="entry name" value="WD_REPEATS_REGION"/>
    <property type="match status" value="1"/>
</dbReference>
<dbReference type="Gene3D" id="2.130.10.10">
    <property type="entry name" value="YVTN repeat-like/Quinoprotein amine dehydrogenase"/>
    <property type="match status" value="2"/>
</dbReference>
<feature type="repeat" description="WD" evidence="6">
    <location>
        <begin position="1886"/>
        <end position="1924"/>
    </location>
</feature>
<gene>
    <name evidence="11" type="ORF">cgd6_4560</name>
</gene>
<accession>Q5CWL7</accession>
<dbReference type="InParanoid" id="Q5CWL7"/>
<keyword evidence="1 7" id="KW-0547">Nucleotide-binding</keyword>
<dbReference type="GO" id="GO:0005737">
    <property type="term" value="C:cytoplasm"/>
    <property type="evidence" value="ECO:0007669"/>
    <property type="project" value="TreeGrafter"/>
</dbReference>
<feature type="binding site" evidence="7">
    <location>
        <begin position="213"/>
        <end position="220"/>
    </location>
    <ligand>
        <name>ATP</name>
        <dbReference type="ChEBI" id="CHEBI:30616"/>
    </ligand>
</feature>
<dbReference type="PANTHER" id="PTHR13140:SF706">
    <property type="entry name" value="DILUTE CLASS UNCONVENTIONAL MYOSIN, ISOFORM C"/>
    <property type="match status" value="1"/>
</dbReference>
<feature type="non-terminal residue" evidence="11">
    <location>
        <position position="1"/>
    </location>
</feature>
<evidence type="ECO:0000256" key="3">
    <source>
        <dbReference type="ARBA" id="ARBA00023123"/>
    </source>
</evidence>
<dbReference type="PROSITE" id="PS51419">
    <property type="entry name" value="RAB"/>
    <property type="match status" value="1"/>
</dbReference>
<dbReference type="OMA" id="DLCELTH"/>
<dbReference type="InterPro" id="IPR000048">
    <property type="entry name" value="IQ_motif_EF-hand-BS"/>
</dbReference>
<evidence type="ECO:0000256" key="8">
    <source>
        <dbReference type="SAM" id="Coils"/>
    </source>
</evidence>
<dbReference type="InterPro" id="IPR001680">
    <property type="entry name" value="WD40_rpt"/>
</dbReference>